<comment type="caution">
    <text evidence="2">The sequence shown here is derived from an EMBL/GenBank/DDBJ whole genome shotgun (WGS) entry which is preliminary data.</text>
</comment>
<evidence type="ECO:0000259" key="1">
    <source>
        <dbReference type="Pfam" id="PF01610"/>
    </source>
</evidence>
<feature type="domain" description="Transposase IS204/IS1001/IS1096/IS1165 DDE" evidence="1">
    <location>
        <begin position="1"/>
        <end position="20"/>
    </location>
</feature>
<accession>A0ABX2HT53</accession>
<dbReference type="InterPro" id="IPR002560">
    <property type="entry name" value="Transposase_DDE"/>
</dbReference>
<keyword evidence="3" id="KW-1185">Reference proteome</keyword>
<dbReference type="Proteomes" id="UP000669239">
    <property type="component" value="Unassembled WGS sequence"/>
</dbReference>
<dbReference type="EMBL" id="JAAITT010000090">
    <property type="protein sequence ID" value="NSJ52655.1"/>
    <property type="molecule type" value="Genomic_DNA"/>
</dbReference>
<feature type="non-terminal residue" evidence="2">
    <location>
        <position position="1"/>
    </location>
</feature>
<name>A0ABX2HT53_9FIRM</name>
<dbReference type="Pfam" id="PF01610">
    <property type="entry name" value="DDE_Tnp_ISL3"/>
    <property type="match status" value="1"/>
</dbReference>
<organism evidence="2 3">
    <name type="scientific">Enterocloster aldenensis</name>
    <dbReference type="NCBI Taxonomy" id="358742"/>
    <lineage>
        <taxon>Bacteria</taxon>
        <taxon>Bacillati</taxon>
        <taxon>Bacillota</taxon>
        <taxon>Clostridia</taxon>
        <taxon>Lachnospirales</taxon>
        <taxon>Lachnospiraceae</taxon>
        <taxon>Enterocloster</taxon>
    </lineage>
</organism>
<gene>
    <name evidence="2" type="ORF">G5B36_28885</name>
</gene>
<reference evidence="2 3" key="1">
    <citation type="journal article" date="2020" name="Cell Host Microbe">
        <title>Functional and Genomic Variation between Human-Derived Isolates of Lachnospiraceae Reveals Inter- and Intra-Species Diversity.</title>
        <authorList>
            <person name="Sorbara M.T."/>
            <person name="Littmann E.R."/>
            <person name="Fontana E."/>
            <person name="Moody T.U."/>
            <person name="Kohout C.E."/>
            <person name="Gjonbalaj M."/>
            <person name="Eaton V."/>
            <person name="Seok R."/>
            <person name="Leiner I.M."/>
            <person name="Pamer E.G."/>
        </authorList>
    </citation>
    <scope>NUCLEOTIDE SEQUENCE [LARGE SCALE GENOMIC DNA]</scope>
    <source>
        <strain evidence="2 3">MSK.1.17</strain>
    </source>
</reference>
<evidence type="ECO:0000313" key="2">
    <source>
        <dbReference type="EMBL" id="NSJ52655.1"/>
    </source>
</evidence>
<proteinExistence type="predicted"/>
<dbReference type="RefSeq" id="WP_165641880.1">
    <property type="nucleotide sequence ID" value="NZ_JAAITT010000090.1"/>
</dbReference>
<sequence length="22" mass="2546">EGFNNKIKVLKRSSYGIREYSG</sequence>
<evidence type="ECO:0000313" key="3">
    <source>
        <dbReference type="Proteomes" id="UP000669239"/>
    </source>
</evidence>
<protein>
    <submittedName>
        <fullName evidence="2">Transposase</fullName>
    </submittedName>
</protein>